<comment type="caution">
    <text evidence="9">The sequence shown here is derived from an EMBL/GenBank/DDBJ whole genome shotgun (WGS) entry which is preliminary data.</text>
</comment>
<name>A0ABT8KF85_9MICO</name>
<dbReference type="PANTHER" id="PTHR30576">
    <property type="entry name" value="COLANIC BIOSYNTHESIS UDP-GLUCOSE LIPID CARRIER TRANSFERASE"/>
    <property type="match status" value="1"/>
</dbReference>
<keyword evidence="4 7" id="KW-0812">Transmembrane</keyword>
<keyword evidence="10" id="KW-1185">Reference proteome</keyword>
<dbReference type="PANTHER" id="PTHR30576:SF10">
    <property type="entry name" value="SLL5057 PROTEIN"/>
    <property type="match status" value="1"/>
</dbReference>
<dbReference type="InterPro" id="IPR003362">
    <property type="entry name" value="Bact_transf"/>
</dbReference>
<evidence type="ECO:0000256" key="3">
    <source>
        <dbReference type="ARBA" id="ARBA00022679"/>
    </source>
</evidence>
<proteinExistence type="inferred from homology"/>
<reference evidence="9" key="1">
    <citation type="submission" date="2023-06" db="EMBL/GenBank/DDBJ databases">
        <title>MT1 and MT2 Draft Genomes of Novel Species.</title>
        <authorList>
            <person name="Venkateswaran K."/>
        </authorList>
    </citation>
    <scope>NUCLEOTIDE SEQUENCE</scope>
    <source>
        <strain evidence="9">F6_8S_P_1B</strain>
    </source>
</reference>
<protein>
    <submittedName>
        <fullName evidence="9">Sugar transferase</fullName>
        <ecNumber evidence="9">2.7.8.-</ecNumber>
    </submittedName>
</protein>
<sequence length="485" mass="53005">MTRVAAYVADTGATRRSAGAVAIRLLPVTDALAVVSCLLFAHLARFGVGSGHDFLIDRFRVDYSAVTALTAVVWVGALYLLRPRDAFAFGRGAEDWRSALRASGAVFTGCAFLTMLLQLEPSRAFLLYAFPAGTVMVLASRWAWRRWVRLSVAESPRPTLVIGTAGEVERIERTLLADPLHGLRVVASVGDRSGEAMAPCDEDWFSEVRETARLHGVEAVVVGSLPTHATTASSAVGLRRLAWELEPEGVQLLLAPGLESVTPSRIDVLHFAESPVILVRQPSYAGGKYIGKRVLDVVLAVIGLIVTAPLMAAAACAIRREDGGRVFFRQQRVGVDGRPFTILKLRSMQEDADRALHGLAALNEADGPLFKVRADPRVTRVGRFLRRYSIDELPQLWNVLRGDMSIVGPRPPLPRETARYENSARRRLLVKPGLTGPWQVSGRSDLAWEEGLLLDLSYVENWSVSGDLRILAKTVRAVLSRTGAY</sequence>
<organism evidence="9 10">
    <name type="scientific">Leifsonia williamsii</name>
    <dbReference type="NCBI Taxonomy" id="3035919"/>
    <lineage>
        <taxon>Bacteria</taxon>
        <taxon>Bacillati</taxon>
        <taxon>Actinomycetota</taxon>
        <taxon>Actinomycetes</taxon>
        <taxon>Micrococcales</taxon>
        <taxon>Microbacteriaceae</taxon>
        <taxon>Leifsonia</taxon>
    </lineage>
</organism>
<evidence type="ECO:0000256" key="1">
    <source>
        <dbReference type="ARBA" id="ARBA00004141"/>
    </source>
</evidence>
<evidence type="ECO:0000256" key="2">
    <source>
        <dbReference type="ARBA" id="ARBA00006464"/>
    </source>
</evidence>
<feature type="domain" description="Bacterial sugar transferase" evidence="8">
    <location>
        <begin position="292"/>
        <end position="479"/>
    </location>
</feature>
<gene>
    <name evidence="9" type="ORF">P5G50_16705</name>
</gene>
<feature type="transmembrane region" description="Helical" evidence="7">
    <location>
        <begin position="102"/>
        <end position="119"/>
    </location>
</feature>
<evidence type="ECO:0000256" key="7">
    <source>
        <dbReference type="SAM" id="Phobius"/>
    </source>
</evidence>
<dbReference type="RefSeq" id="WP_301212198.1">
    <property type="nucleotide sequence ID" value="NZ_JAROCF010000001.1"/>
</dbReference>
<keyword evidence="5 7" id="KW-1133">Transmembrane helix</keyword>
<keyword evidence="6 7" id="KW-0472">Membrane</keyword>
<evidence type="ECO:0000259" key="8">
    <source>
        <dbReference type="Pfam" id="PF02397"/>
    </source>
</evidence>
<accession>A0ABT8KF85</accession>
<evidence type="ECO:0000313" key="10">
    <source>
        <dbReference type="Proteomes" id="UP001174208"/>
    </source>
</evidence>
<feature type="transmembrane region" description="Helical" evidence="7">
    <location>
        <begin position="21"/>
        <end position="43"/>
    </location>
</feature>
<dbReference type="GO" id="GO:0016740">
    <property type="term" value="F:transferase activity"/>
    <property type="evidence" value="ECO:0007669"/>
    <property type="project" value="UniProtKB-KW"/>
</dbReference>
<evidence type="ECO:0000256" key="4">
    <source>
        <dbReference type="ARBA" id="ARBA00022692"/>
    </source>
</evidence>
<dbReference type="Pfam" id="PF02397">
    <property type="entry name" value="Bac_transf"/>
    <property type="match status" value="1"/>
</dbReference>
<dbReference type="EC" id="2.7.8.-" evidence="9"/>
<keyword evidence="3 9" id="KW-0808">Transferase</keyword>
<evidence type="ECO:0000256" key="5">
    <source>
        <dbReference type="ARBA" id="ARBA00022989"/>
    </source>
</evidence>
<dbReference type="EMBL" id="JAROCF010000001">
    <property type="protein sequence ID" value="MDN4616089.1"/>
    <property type="molecule type" value="Genomic_DNA"/>
</dbReference>
<feature type="transmembrane region" description="Helical" evidence="7">
    <location>
        <begin position="294"/>
        <end position="315"/>
    </location>
</feature>
<feature type="transmembrane region" description="Helical" evidence="7">
    <location>
        <begin position="63"/>
        <end position="81"/>
    </location>
</feature>
<comment type="similarity">
    <text evidence="2">Belongs to the bacterial sugar transferase family.</text>
</comment>
<dbReference type="NCBIfam" id="TIGR03025">
    <property type="entry name" value="EPS_sugtrans"/>
    <property type="match status" value="1"/>
</dbReference>
<comment type="subcellular location">
    <subcellularLocation>
        <location evidence="1">Membrane</location>
        <topology evidence="1">Multi-pass membrane protein</topology>
    </subcellularLocation>
</comment>
<dbReference type="Proteomes" id="UP001174208">
    <property type="component" value="Unassembled WGS sequence"/>
</dbReference>
<dbReference type="InterPro" id="IPR017475">
    <property type="entry name" value="EPS_sugar_tfrase"/>
</dbReference>
<evidence type="ECO:0000313" key="9">
    <source>
        <dbReference type="EMBL" id="MDN4616089.1"/>
    </source>
</evidence>
<feature type="transmembrane region" description="Helical" evidence="7">
    <location>
        <begin position="125"/>
        <end position="144"/>
    </location>
</feature>
<evidence type="ECO:0000256" key="6">
    <source>
        <dbReference type="ARBA" id="ARBA00023136"/>
    </source>
</evidence>